<feature type="transmembrane region" description="Helical" evidence="6">
    <location>
        <begin position="22"/>
        <end position="45"/>
    </location>
</feature>
<feature type="transmembrane region" description="Helical" evidence="6">
    <location>
        <begin position="337"/>
        <end position="359"/>
    </location>
</feature>
<keyword evidence="5 6" id="KW-0472">Membrane</keyword>
<dbReference type="EMBL" id="FMJE01000007">
    <property type="protein sequence ID" value="SCM83505.1"/>
    <property type="molecule type" value="Genomic_DNA"/>
</dbReference>
<feature type="transmembrane region" description="Helical" evidence="6">
    <location>
        <begin position="117"/>
        <end position="140"/>
    </location>
</feature>
<organism evidence="8">
    <name type="scientific">uncultured Sporomusa sp</name>
    <dbReference type="NCBI Taxonomy" id="307249"/>
    <lineage>
        <taxon>Bacteria</taxon>
        <taxon>Bacillati</taxon>
        <taxon>Bacillota</taxon>
        <taxon>Negativicutes</taxon>
        <taxon>Selenomonadales</taxon>
        <taxon>Sporomusaceae</taxon>
        <taxon>Sporomusa</taxon>
        <taxon>environmental samples</taxon>
    </lineage>
</organism>
<protein>
    <submittedName>
        <fullName evidence="8">Putative tartrate transporter</fullName>
    </submittedName>
</protein>
<keyword evidence="4 6" id="KW-1133">Transmembrane helix</keyword>
<dbReference type="PROSITE" id="PS50850">
    <property type="entry name" value="MFS"/>
    <property type="match status" value="1"/>
</dbReference>
<feature type="transmembrane region" description="Helical" evidence="6">
    <location>
        <begin position="248"/>
        <end position="269"/>
    </location>
</feature>
<feature type="transmembrane region" description="Helical" evidence="6">
    <location>
        <begin position="84"/>
        <end position="105"/>
    </location>
</feature>
<feature type="transmembrane region" description="Helical" evidence="6">
    <location>
        <begin position="405"/>
        <end position="424"/>
    </location>
</feature>
<dbReference type="PANTHER" id="PTHR43791">
    <property type="entry name" value="PERMEASE-RELATED"/>
    <property type="match status" value="1"/>
</dbReference>
<evidence type="ECO:0000259" key="7">
    <source>
        <dbReference type="PROSITE" id="PS50850"/>
    </source>
</evidence>
<dbReference type="Gene3D" id="1.20.1250.20">
    <property type="entry name" value="MFS general substrate transporter like domains"/>
    <property type="match status" value="2"/>
</dbReference>
<feature type="transmembrane region" description="Helical" evidence="6">
    <location>
        <begin position="281"/>
        <end position="303"/>
    </location>
</feature>
<dbReference type="InterPro" id="IPR011701">
    <property type="entry name" value="MFS"/>
</dbReference>
<dbReference type="InterPro" id="IPR020846">
    <property type="entry name" value="MFS_dom"/>
</dbReference>
<dbReference type="GO" id="GO:0022857">
    <property type="term" value="F:transmembrane transporter activity"/>
    <property type="evidence" value="ECO:0007669"/>
    <property type="project" value="InterPro"/>
</dbReference>
<evidence type="ECO:0000313" key="8">
    <source>
        <dbReference type="EMBL" id="SCM83505.1"/>
    </source>
</evidence>
<dbReference type="InterPro" id="IPR036259">
    <property type="entry name" value="MFS_trans_sf"/>
</dbReference>
<keyword evidence="2" id="KW-0813">Transport</keyword>
<name>A0A212M116_9FIRM</name>
<feature type="domain" description="Major facilitator superfamily (MFS) profile" evidence="7">
    <location>
        <begin position="22"/>
        <end position="429"/>
    </location>
</feature>
<accession>A0A212M116</accession>
<feature type="transmembrane region" description="Helical" evidence="6">
    <location>
        <begin position="180"/>
        <end position="202"/>
    </location>
</feature>
<dbReference type="PANTHER" id="PTHR43791:SF100">
    <property type="entry name" value="SUGAR TRANSPORTER"/>
    <property type="match status" value="1"/>
</dbReference>
<dbReference type="FunFam" id="1.20.1250.20:FF:000018">
    <property type="entry name" value="MFS transporter permease"/>
    <property type="match status" value="1"/>
</dbReference>
<dbReference type="GO" id="GO:0005886">
    <property type="term" value="C:plasma membrane"/>
    <property type="evidence" value="ECO:0007669"/>
    <property type="project" value="UniProtKB-SubCell"/>
</dbReference>
<keyword evidence="3 6" id="KW-0812">Transmembrane</keyword>
<evidence type="ECO:0000256" key="3">
    <source>
        <dbReference type="ARBA" id="ARBA00022692"/>
    </source>
</evidence>
<dbReference type="RefSeq" id="WP_288185914.1">
    <property type="nucleotide sequence ID" value="NZ_LT608335.1"/>
</dbReference>
<dbReference type="AlphaFoldDB" id="A0A212M116"/>
<comment type="subcellular location">
    <subcellularLocation>
        <location evidence="1">Cell membrane</location>
        <topology evidence="1">Multi-pass membrane protein</topology>
    </subcellularLocation>
</comment>
<feature type="transmembrane region" description="Helical" evidence="6">
    <location>
        <begin position="315"/>
        <end position="331"/>
    </location>
</feature>
<feature type="transmembrane region" description="Helical" evidence="6">
    <location>
        <begin position="147"/>
        <end position="168"/>
    </location>
</feature>
<dbReference type="CDD" id="cd17319">
    <property type="entry name" value="MFS_ExuT_GudP_like"/>
    <property type="match status" value="1"/>
</dbReference>
<sequence length="442" mass="49532">MTNTVFTEEMQNKLMTKLRWRIVPYIMLLYVVSMMDRLCISFGALQMNKELGISASAFGIIAGIFFISYFFFEVPSNVIMHKVGARVWITRILVTWGIVTIGTGFSETVTHLAIWRFLLGVAEAGFYPCMILYLTLWFPAKHLGRTISLFMCGMAISNILTGPLSTWIMDNVTWFGMSGWRWMFIIEGIPAVILGITTFFVLTDRPEQANFLTPEEKAWLIAELHQEHEAKNKKLQVSKWAVFSQPRVWYMCIPYLCYIMALYGLGMWVPQILRALSQTLTNFQIGLISTLPYIVGVIAMILVARHSDKTLERRYHIGIPILFSFFSLIALTMTKDLWLSMLFICISTAGIYSFVGTYWTLPSSFLSEGTAAVGIGIINSVGNLGGFFGPYAVGYLKDMTGSTSAGMYVLAAFALFATISVLAIPAKEVALRTQTGNIKADS</sequence>
<gene>
    <name evidence="8" type="primary">ttuB</name>
    <name evidence="8" type="ORF">KL86SPO_70363</name>
</gene>
<feature type="transmembrane region" description="Helical" evidence="6">
    <location>
        <begin position="51"/>
        <end position="72"/>
    </location>
</feature>
<evidence type="ECO:0000256" key="4">
    <source>
        <dbReference type="ARBA" id="ARBA00022989"/>
    </source>
</evidence>
<dbReference type="Pfam" id="PF07690">
    <property type="entry name" value="MFS_1"/>
    <property type="match status" value="1"/>
</dbReference>
<feature type="transmembrane region" description="Helical" evidence="6">
    <location>
        <begin position="371"/>
        <end position="393"/>
    </location>
</feature>
<evidence type="ECO:0000256" key="1">
    <source>
        <dbReference type="ARBA" id="ARBA00004651"/>
    </source>
</evidence>
<evidence type="ECO:0000256" key="2">
    <source>
        <dbReference type="ARBA" id="ARBA00022448"/>
    </source>
</evidence>
<evidence type="ECO:0000256" key="6">
    <source>
        <dbReference type="SAM" id="Phobius"/>
    </source>
</evidence>
<evidence type="ECO:0000256" key="5">
    <source>
        <dbReference type="ARBA" id="ARBA00023136"/>
    </source>
</evidence>
<proteinExistence type="predicted"/>
<reference evidence="8" key="1">
    <citation type="submission" date="2016-08" db="EMBL/GenBank/DDBJ databases">
        <authorList>
            <person name="Seilhamer J.J."/>
        </authorList>
    </citation>
    <scope>NUCLEOTIDE SEQUENCE</scope>
    <source>
        <strain evidence="8">86</strain>
    </source>
</reference>
<dbReference type="SUPFAM" id="SSF103473">
    <property type="entry name" value="MFS general substrate transporter"/>
    <property type="match status" value="1"/>
</dbReference>